<proteinExistence type="predicted"/>
<protein>
    <submittedName>
        <fullName evidence="2">Uncharacterized protein</fullName>
    </submittedName>
</protein>
<organism evidence="2">
    <name type="scientific">Octopus bimaculoides</name>
    <name type="common">California two-spotted octopus</name>
    <dbReference type="NCBI Taxonomy" id="37653"/>
    <lineage>
        <taxon>Eukaryota</taxon>
        <taxon>Metazoa</taxon>
        <taxon>Spiralia</taxon>
        <taxon>Lophotrochozoa</taxon>
        <taxon>Mollusca</taxon>
        <taxon>Cephalopoda</taxon>
        <taxon>Coleoidea</taxon>
        <taxon>Octopodiformes</taxon>
        <taxon>Octopoda</taxon>
        <taxon>Incirrata</taxon>
        <taxon>Octopodidae</taxon>
        <taxon>Octopus</taxon>
    </lineage>
</organism>
<feature type="transmembrane region" description="Helical" evidence="1">
    <location>
        <begin position="30"/>
        <end position="52"/>
    </location>
</feature>
<reference evidence="2" key="1">
    <citation type="submission" date="2015-07" db="EMBL/GenBank/DDBJ databases">
        <title>MeaNS - Measles Nucleotide Surveillance Program.</title>
        <authorList>
            <person name="Tran T."/>
            <person name="Druce J."/>
        </authorList>
    </citation>
    <scope>NUCLEOTIDE SEQUENCE</scope>
    <source>
        <strain evidence="2">UCB-OBI-ISO-001</strain>
        <tissue evidence="2">Gonad</tissue>
    </source>
</reference>
<keyword evidence="1" id="KW-1133">Transmembrane helix</keyword>
<gene>
    <name evidence="2" type="ORF">OCBIM_22000204mg</name>
</gene>
<name>A0A0L8G568_OCTBM</name>
<sequence>MYIHLLLRYSSLFPIPSTPSLAPFGLSMQILYYAMLTIFSTLIVLHCGALLLSWPHPIKQPLPHFSPSYHNFHPPLPPPILLLLLLSLKKKFFSLLSPKLPPFFFLFFFCNKNTDT</sequence>
<keyword evidence="1" id="KW-0472">Membrane</keyword>
<accession>A0A0L8G568</accession>
<evidence type="ECO:0000256" key="1">
    <source>
        <dbReference type="SAM" id="Phobius"/>
    </source>
</evidence>
<dbReference type="AlphaFoldDB" id="A0A0L8G568"/>
<dbReference type="EMBL" id="KQ423898">
    <property type="protein sequence ID" value="KOF71999.1"/>
    <property type="molecule type" value="Genomic_DNA"/>
</dbReference>
<evidence type="ECO:0000313" key="2">
    <source>
        <dbReference type="EMBL" id="KOF71999.1"/>
    </source>
</evidence>
<keyword evidence="1" id="KW-0812">Transmembrane</keyword>